<accession>A0A8D8HB05</accession>
<sequence>MVKSKSILKLSYFFKTIKFLKNLVKILKKMKKQIIAKQRKLVNKHFAQLIFLDKLKQTNNFFNTNSETNPAQPTSLPQSKLKKNHVIKSGLVKFRYVSFVSINFTQKKHF</sequence>
<dbReference type="AlphaFoldDB" id="A0A8D8HB05"/>
<name>A0A8D8HB05_CULPI</name>
<evidence type="ECO:0000313" key="1">
    <source>
        <dbReference type="EMBL" id="CAG6531182.1"/>
    </source>
</evidence>
<protein>
    <submittedName>
        <fullName evidence="1">(northern house mosquito) hypothetical protein</fullName>
    </submittedName>
</protein>
<organism evidence="1">
    <name type="scientific">Culex pipiens</name>
    <name type="common">House mosquito</name>
    <dbReference type="NCBI Taxonomy" id="7175"/>
    <lineage>
        <taxon>Eukaryota</taxon>
        <taxon>Metazoa</taxon>
        <taxon>Ecdysozoa</taxon>
        <taxon>Arthropoda</taxon>
        <taxon>Hexapoda</taxon>
        <taxon>Insecta</taxon>
        <taxon>Pterygota</taxon>
        <taxon>Neoptera</taxon>
        <taxon>Endopterygota</taxon>
        <taxon>Diptera</taxon>
        <taxon>Nematocera</taxon>
        <taxon>Culicoidea</taxon>
        <taxon>Culicidae</taxon>
        <taxon>Culicinae</taxon>
        <taxon>Culicini</taxon>
        <taxon>Culex</taxon>
        <taxon>Culex</taxon>
    </lineage>
</organism>
<proteinExistence type="predicted"/>
<reference evidence="1" key="1">
    <citation type="submission" date="2021-05" db="EMBL/GenBank/DDBJ databases">
        <authorList>
            <person name="Alioto T."/>
            <person name="Alioto T."/>
            <person name="Gomez Garrido J."/>
        </authorList>
    </citation>
    <scope>NUCLEOTIDE SEQUENCE</scope>
</reference>
<dbReference type="EMBL" id="HBUE01310472">
    <property type="protein sequence ID" value="CAG6583038.1"/>
    <property type="molecule type" value="Transcribed_RNA"/>
</dbReference>
<dbReference type="EMBL" id="HBUE01204223">
    <property type="protein sequence ID" value="CAG6531182.1"/>
    <property type="molecule type" value="Transcribed_RNA"/>
</dbReference>